<dbReference type="Proteomes" id="UP000182658">
    <property type="component" value="Unassembled WGS sequence"/>
</dbReference>
<gene>
    <name evidence="1" type="ORF">CONLIGDRAFT_585074</name>
</gene>
<proteinExistence type="predicted"/>
<evidence type="ECO:0000313" key="1">
    <source>
        <dbReference type="EMBL" id="OIW23989.1"/>
    </source>
</evidence>
<keyword evidence="2" id="KW-1185">Reference proteome</keyword>
<dbReference type="Gene3D" id="3.40.50.300">
    <property type="entry name" value="P-loop containing nucleotide triphosphate hydrolases"/>
    <property type="match status" value="1"/>
</dbReference>
<reference evidence="1 2" key="1">
    <citation type="submission" date="2016-10" db="EMBL/GenBank/DDBJ databases">
        <title>Draft genome sequence of Coniochaeta ligniaria NRRL30616, a lignocellulolytic fungus for bioabatement of inhibitors in plant biomass hydrolysates.</title>
        <authorList>
            <consortium name="DOE Joint Genome Institute"/>
            <person name="Jimenez D.J."/>
            <person name="Hector R.E."/>
            <person name="Riley R."/>
            <person name="Sun H."/>
            <person name="Grigoriev I.V."/>
            <person name="Van Elsas J.D."/>
            <person name="Nichols N.N."/>
        </authorList>
    </citation>
    <scope>NUCLEOTIDE SEQUENCE [LARGE SCALE GENOMIC DNA]</scope>
    <source>
        <strain evidence="1 2">NRRL 30616</strain>
    </source>
</reference>
<sequence length="201" mass="22959">MSDHAYIYINGYPGVGKLTIARELAKLIPNSRVFDSNLLINPVDAMCDRSAPYYDQLCKDLRMFLLGMLTDRCGDATTFIFTDARSTHGRYCNPAPIYFQAEASNKEEEVPFVSVVLECDLEENIERLISAERVLGYKKLTDCCALKEIREKEDIYHFDEDFELVLNVTHLSPKMAAKKILEHTVKVAQRFYEGEEEPTAT</sequence>
<dbReference type="EMBL" id="KV875105">
    <property type="protein sequence ID" value="OIW23989.1"/>
    <property type="molecule type" value="Genomic_DNA"/>
</dbReference>
<dbReference type="OrthoDB" id="5426988at2759"/>
<organism evidence="1 2">
    <name type="scientific">Coniochaeta ligniaria NRRL 30616</name>
    <dbReference type="NCBI Taxonomy" id="1408157"/>
    <lineage>
        <taxon>Eukaryota</taxon>
        <taxon>Fungi</taxon>
        <taxon>Dikarya</taxon>
        <taxon>Ascomycota</taxon>
        <taxon>Pezizomycotina</taxon>
        <taxon>Sordariomycetes</taxon>
        <taxon>Sordariomycetidae</taxon>
        <taxon>Coniochaetales</taxon>
        <taxon>Coniochaetaceae</taxon>
        <taxon>Coniochaeta</taxon>
    </lineage>
</organism>
<protein>
    <recommendedName>
        <fullName evidence="3">P-loop containing nucleoside triphosphate hydrolase protein</fullName>
    </recommendedName>
</protein>
<dbReference type="STRING" id="1408157.A0A1J7I956"/>
<evidence type="ECO:0008006" key="3">
    <source>
        <dbReference type="Google" id="ProtNLM"/>
    </source>
</evidence>
<accession>A0A1J7I956</accession>
<dbReference type="InParanoid" id="A0A1J7I956"/>
<name>A0A1J7I956_9PEZI</name>
<dbReference type="InterPro" id="IPR027417">
    <property type="entry name" value="P-loop_NTPase"/>
</dbReference>
<dbReference type="SUPFAM" id="SSF52540">
    <property type="entry name" value="P-loop containing nucleoside triphosphate hydrolases"/>
    <property type="match status" value="1"/>
</dbReference>
<dbReference type="AlphaFoldDB" id="A0A1J7I956"/>
<evidence type="ECO:0000313" key="2">
    <source>
        <dbReference type="Proteomes" id="UP000182658"/>
    </source>
</evidence>